<feature type="domain" description="PPM-type phosphatase" evidence="3">
    <location>
        <begin position="282"/>
        <end position="494"/>
    </location>
</feature>
<dbReference type="Gene3D" id="3.60.40.10">
    <property type="entry name" value="PPM-type phosphatase domain"/>
    <property type="match status" value="1"/>
</dbReference>
<evidence type="ECO:0000313" key="4">
    <source>
        <dbReference type="EMBL" id="QGG96229.1"/>
    </source>
</evidence>
<evidence type="ECO:0000259" key="3">
    <source>
        <dbReference type="SMART" id="SM00331"/>
    </source>
</evidence>
<evidence type="ECO:0000313" key="5">
    <source>
        <dbReference type="Proteomes" id="UP000334019"/>
    </source>
</evidence>
<dbReference type="PANTHER" id="PTHR43156:SF2">
    <property type="entry name" value="STAGE II SPORULATION PROTEIN E"/>
    <property type="match status" value="1"/>
</dbReference>
<gene>
    <name evidence="4" type="ORF">GH723_14575</name>
</gene>
<reference evidence="4 5" key="1">
    <citation type="submission" date="2019-11" db="EMBL/GenBank/DDBJ databases">
        <authorList>
            <person name="He Y."/>
        </authorList>
    </citation>
    <scope>NUCLEOTIDE SEQUENCE [LARGE SCALE GENOMIC DNA]</scope>
    <source>
        <strain evidence="4 5">SCSIO 58843</strain>
    </source>
</reference>
<dbReference type="AlphaFoldDB" id="A0A5Q2RHA6"/>
<dbReference type="Gene3D" id="3.30.450.40">
    <property type="match status" value="1"/>
</dbReference>
<accession>A0A5Q2RHA6</accession>
<dbReference type="SUPFAM" id="SSF81606">
    <property type="entry name" value="PP2C-like"/>
    <property type="match status" value="1"/>
</dbReference>
<organism evidence="4 5">
    <name type="scientific">Actinomarinicola tropica</name>
    <dbReference type="NCBI Taxonomy" id="2789776"/>
    <lineage>
        <taxon>Bacteria</taxon>
        <taxon>Bacillati</taxon>
        <taxon>Actinomycetota</taxon>
        <taxon>Acidimicrobiia</taxon>
        <taxon>Acidimicrobiales</taxon>
        <taxon>Iamiaceae</taxon>
        <taxon>Actinomarinicola</taxon>
    </lineage>
</organism>
<dbReference type="GO" id="GO:0016791">
    <property type="term" value="F:phosphatase activity"/>
    <property type="evidence" value="ECO:0007669"/>
    <property type="project" value="TreeGrafter"/>
</dbReference>
<dbReference type="PANTHER" id="PTHR43156">
    <property type="entry name" value="STAGE II SPORULATION PROTEIN E-RELATED"/>
    <property type="match status" value="1"/>
</dbReference>
<dbReference type="InterPro" id="IPR036457">
    <property type="entry name" value="PPM-type-like_dom_sf"/>
</dbReference>
<keyword evidence="1" id="KW-0378">Hydrolase</keyword>
<dbReference type="SMART" id="SM00331">
    <property type="entry name" value="PP2C_SIG"/>
    <property type="match status" value="1"/>
</dbReference>
<feature type="compositionally biased region" description="Basic and acidic residues" evidence="2">
    <location>
        <begin position="40"/>
        <end position="59"/>
    </location>
</feature>
<proteinExistence type="predicted"/>
<dbReference type="InterPro" id="IPR003018">
    <property type="entry name" value="GAF"/>
</dbReference>
<dbReference type="EMBL" id="CP045851">
    <property type="protein sequence ID" value="QGG96229.1"/>
    <property type="molecule type" value="Genomic_DNA"/>
</dbReference>
<feature type="region of interest" description="Disordered" evidence="2">
    <location>
        <begin position="1"/>
        <end position="69"/>
    </location>
</feature>
<keyword evidence="5" id="KW-1185">Reference proteome</keyword>
<dbReference type="Pfam" id="PF07228">
    <property type="entry name" value="SpoIIE"/>
    <property type="match status" value="1"/>
</dbReference>
<dbReference type="InterPro" id="IPR029016">
    <property type="entry name" value="GAF-like_dom_sf"/>
</dbReference>
<dbReference type="KEGG" id="atq:GH723_14575"/>
<evidence type="ECO:0000256" key="2">
    <source>
        <dbReference type="SAM" id="MobiDB-lite"/>
    </source>
</evidence>
<dbReference type="SUPFAM" id="SSF55781">
    <property type="entry name" value="GAF domain-like"/>
    <property type="match status" value="1"/>
</dbReference>
<name>A0A5Q2RHA6_9ACTN</name>
<evidence type="ECO:0000256" key="1">
    <source>
        <dbReference type="ARBA" id="ARBA00022801"/>
    </source>
</evidence>
<dbReference type="Pfam" id="PF13185">
    <property type="entry name" value="GAF_2"/>
    <property type="match status" value="1"/>
</dbReference>
<protein>
    <submittedName>
        <fullName evidence="4">SpoIIE family protein phosphatase</fullName>
    </submittedName>
</protein>
<sequence>MAGTLGAWPPPGRPSRLLTGRGSPGARRGEGVACFATGGWRDEQDLGGDRQAGMRDGGRGTDGAVDEPGDETALRAALARARADAAAAHDRLSFLVDVSRTVAATADHAAVLQAVLDLAVPRIADAGLALLPRGGALERVAVAHREPEAAALGRRYVLGTIQSLDSEGVGPVAFRTGKLQINTASQIQPDARLPDYLRQTIEVFGLRSWVSVPIQAGGETLGVLSLGFNDPQAVESDEGIAMAVELAGRSASALVGGLLLEHEREVALALQSSVLPASLPDVPGYEIAARYVPAQSNVRVGGDWYDALVLPDRNVAITIGDVSGHGLTAASTMGQLRNALRAYAVEGHGPPEVIGLLSCLLESTGDDQYASMIDLRVEPDAGTFEWVSAGHPPLLHLHAGTAVQLGEPHGILLGADSSVASPTGRGRLAPGDALVLFTDGLVERRDTGIDEGIAALERSLLAVVDPSADALCAAAFDRPDEGYEDDVCVLVIRRVPTAA</sequence>
<dbReference type="InterPro" id="IPR052016">
    <property type="entry name" value="Bact_Sigma-Reg"/>
</dbReference>
<dbReference type="Proteomes" id="UP000334019">
    <property type="component" value="Chromosome"/>
</dbReference>
<dbReference type="InterPro" id="IPR001932">
    <property type="entry name" value="PPM-type_phosphatase-like_dom"/>
</dbReference>